<dbReference type="PROSITE" id="PS01186">
    <property type="entry name" value="EGF_2"/>
    <property type="match status" value="1"/>
</dbReference>
<evidence type="ECO:0000256" key="1">
    <source>
        <dbReference type="PROSITE-ProRule" id="PRU00076"/>
    </source>
</evidence>
<dbReference type="SUPFAM" id="SSF57196">
    <property type="entry name" value="EGF/Laminin"/>
    <property type="match status" value="1"/>
</dbReference>
<sequence>CIDGRCQPYDCLASGLDDCPANARCIERRCQCIEGFRSHGPICLPILQGTTLGGNDVKNDGATQSPDSAKCHSNAACIQNRCQCLDGYVGNGETCVEDPNDCIAVPTLCHPKAICLGRRNCSCLAGYEGDGRDHCYRVAASETAASTTPISRTSGSGSVGRSTE</sequence>
<dbReference type="Proteomes" id="UP000887565">
    <property type="component" value="Unplaced"/>
</dbReference>
<dbReference type="Gene3D" id="2.10.25.10">
    <property type="entry name" value="Laminin"/>
    <property type="match status" value="2"/>
</dbReference>
<keyword evidence="1" id="KW-0245">EGF-like domain</keyword>
<reference evidence="4" key="1">
    <citation type="submission" date="2022-11" db="UniProtKB">
        <authorList>
            <consortium name="WormBaseParasite"/>
        </authorList>
    </citation>
    <scope>IDENTIFICATION</scope>
</reference>
<accession>A0A915I9I4</accession>
<dbReference type="PROSITE" id="PS50026">
    <property type="entry name" value="EGF_3"/>
    <property type="match status" value="1"/>
</dbReference>
<dbReference type="OMA" id="NDCIAVP"/>
<name>A0A915I9I4_ROMCU</name>
<comment type="caution">
    <text evidence="1">Lacks conserved residue(s) required for the propagation of feature annotation.</text>
</comment>
<proteinExistence type="predicted"/>
<evidence type="ECO:0000259" key="2">
    <source>
        <dbReference type="PROSITE" id="PS50026"/>
    </source>
</evidence>
<keyword evidence="3" id="KW-1185">Reference proteome</keyword>
<dbReference type="SMART" id="SM00181">
    <property type="entry name" value="EGF"/>
    <property type="match status" value="3"/>
</dbReference>
<evidence type="ECO:0000313" key="4">
    <source>
        <dbReference type="WBParaSite" id="nRc.2.0.1.t09950-RA"/>
    </source>
</evidence>
<dbReference type="AlphaFoldDB" id="A0A915I9I4"/>
<evidence type="ECO:0000313" key="3">
    <source>
        <dbReference type="Proteomes" id="UP000887565"/>
    </source>
</evidence>
<feature type="domain" description="EGF-like" evidence="2">
    <location>
        <begin position="98"/>
        <end position="136"/>
    </location>
</feature>
<organism evidence="3 4">
    <name type="scientific">Romanomermis culicivorax</name>
    <name type="common">Nematode worm</name>
    <dbReference type="NCBI Taxonomy" id="13658"/>
    <lineage>
        <taxon>Eukaryota</taxon>
        <taxon>Metazoa</taxon>
        <taxon>Ecdysozoa</taxon>
        <taxon>Nematoda</taxon>
        <taxon>Enoplea</taxon>
        <taxon>Dorylaimia</taxon>
        <taxon>Mermithida</taxon>
        <taxon>Mermithoidea</taxon>
        <taxon>Mermithidae</taxon>
        <taxon>Romanomermis</taxon>
    </lineage>
</organism>
<dbReference type="WBParaSite" id="nRc.2.0.1.t09950-RA">
    <property type="protein sequence ID" value="nRc.2.0.1.t09950-RA"/>
    <property type="gene ID" value="nRc.2.0.1.g09950"/>
</dbReference>
<protein>
    <submittedName>
        <fullName evidence="4">EGF-like domain-containing protein</fullName>
    </submittedName>
</protein>
<dbReference type="InterPro" id="IPR000742">
    <property type="entry name" value="EGF"/>
</dbReference>